<reference evidence="7" key="1">
    <citation type="submission" date="2022-05" db="EMBL/GenBank/DDBJ databases">
        <authorList>
            <person name="Pankratov T."/>
        </authorList>
    </citation>
    <scope>NUCLEOTIDE SEQUENCE</scope>
    <source>
        <strain evidence="7">BP6-180914</strain>
    </source>
</reference>
<evidence type="ECO:0000313" key="7">
    <source>
        <dbReference type="EMBL" id="MCW6512769.1"/>
    </source>
</evidence>
<keyword evidence="2" id="KW-1003">Cell membrane</keyword>
<organism evidence="7 8">
    <name type="scientific">Lichenifustis flavocetrariae</name>
    <dbReference type="NCBI Taxonomy" id="2949735"/>
    <lineage>
        <taxon>Bacteria</taxon>
        <taxon>Pseudomonadati</taxon>
        <taxon>Pseudomonadota</taxon>
        <taxon>Alphaproteobacteria</taxon>
        <taxon>Hyphomicrobiales</taxon>
        <taxon>Lichenihabitantaceae</taxon>
        <taxon>Lichenifustis</taxon>
    </lineage>
</organism>
<gene>
    <name evidence="7" type="ORF">M8523_33265</name>
</gene>
<proteinExistence type="predicted"/>
<dbReference type="GO" id="GO:0022857">
    <property type="term" value="F:transmembrane transporter activity"/>
    <property type="evidence" value="ECO:0007669"/>
    <property type="project" value="InterPro"/>
</dbReference>
<evidence type="ECO:0000256" key="4">
    <source>
        <dbReference type="ARBA" id="ARBA00022989"/>
    </source>
</evidence>
<dbReference type="CDD" id="cd06579">
    <property type="entry name" value="TM_PBP1_transp_AraH_like"/>
    <property type="match status" value="1"/>
</dbReference>
<evidence type="ECO:0000256" key="3">
    <source>
        <dbReference type="ARBA" id="ARBA00022692"/>
    </source>
</evidence>
<comment type="caution">
    <text evidence="7">The sequence shown here is derived from an EMBL/GenBank/DDBJ whole genome shotgun (WGS) entry which is preliminary data.</text>
</comment>
<feature type="transmembrane region" description="Helical" evidence="6">
    <location>
        <begin position="131"/>
        <end position="150"/>
    </location>
</feature>
<evidence type="ECO:0000256" key="5">
    <source>
        <dbReference type="ARBA" id="ARBA00023136"/>
    </source>
</evidence>
<dbReference type="InterPro" id="IPR001851">
    <property type="entry name" value="ABC_transp_permease"/>
</dbReference>
<dbReference type="AlphaFoldDB" id="A0AA42CMK1"/>
<accession>A0AA42CMK1</accession>
<dbReference type="Pfam" id="PF02653">
    <property type="entry name" value="BPD_transp_2"/>
    <property type="match status" value="1"/>
</dbReference>
<feature type="transmembrane region" description="Helical" evidence="6">
    <location>
        <begin position="20"/>
        <end position="37"/>
    </location>
</feature>
<comment type="subcellular location">
    <subcellularLocation>
        <location evidence="1">Cell membrane</location>
        <topology evidence="1">Multi-pass membrane protein</topology>
    </subcellularLocation>
</comment>
<evidence type="ECO:0000256" key="1">
    <source>
        <dbReference type="ARBA" id="ARBA00004651"/>
    </source>
</evidence>
<protein>
    <submittedName>
        <fullName evidence="7">ABC transporter permease</fullName>
    </submittedName>
</protein>
<evidence type="ECO:0000313" key="8">
    <source>
        <dbReference type="Proteomes" id="UP001165667"/>
    </source>
</evidence>
<keyword evidence="3 6" id="KW-0812">Transmembrane</keyword>
<feature type="transmembrane region" description="Helical" evidence="6">
    <location>
        <begin position="58"/>
        <end position="82"/>
    </location>
</feature>
<feature type="transmembrane region" description="Helical" evidence="6">
    <location>
        <begin position="173"/>
        <end position="195"/>
    </location>
</feature>
<dbReference type="Proteomes" id="UP001165667">
    <property type="component" value="Unassembled WGS sequence"/>
</dbReference>
<evidence type="ECO:0000256" key="6">
    <source>
        <dbReference type="SAM" id="Phobius"/>
    </source>
</evidence>
<dbReference type="RefSeq" id="WP_282589145.1">
    <property type="nucleotide sequence ID" value="NZ_JAMOIM010000064.1"/>
</dbReference>
<sequence length="329" mass="33540">MTIALPDTALHRRAGSLTRHINSGVVIFLVLFAAVALKQPSYIEPAGFMNFLRRAAPLGVLAAGQVFVLVSGGFDLSVGSLITLSVLGASMITGGDPSLTGAAIAALYGIGVAVGLINGIAVAFLKVPSIIATLGTLLSVNGVAMMWSGGSPRGYLPDNFRAFGRFVFRDVPLVGQLPLSVIVLAIVAVLAWWGLHGTVFGRRVFAVGDNPRAAELAGIRVDLTRISAFVISALSAVTAGIMLGGFGGVSTDVGQGLELQAIAACVIGGAQLMGGRGSITGVVFGALSLFALFTLLNLLGLPQALRDTAQGLILISAVASGAYRQRTGG</sequence>
<keyword evidence="5 6" id="KW-0472">Membrane</keyword>
<feature type="transmembrane region" description="Helical" evidence="6">
    <location>
        <begin position="279"/>
        <end position="299"/>
    </location>
</feature>
<feature type="transmembrane region" description="Helical" evidence="6">
    <location>
        <begin position="226"/>
        <end position="249"/>
    </location>
</feature>
<evidence type="ECO:0000256" key="2">
    <source>
        <dbReference type="ARBA" id="ARBA00022475"/>
    </source>
</evidence>
<name>A0AA42CMK1_9HYPH</name>
<dbReference type="PANTHER" id="PTHR32196">
    <property type="entry name" value="ABC TRANSPORTER PERMEASE PROTEIN YPHD-RELATED-RELATED"/>
    <property type="match status" value="1"/>
</dbReference>
<feature type="transmembrane region" description="Helical" evidence="6">
    <location>
        <begin position="102"/>
        <end position="124"/>
    </location>
</feature>
<dbReference type="GO" id="GO:0005886">
    <property type="term" value="C:plasma membrane"/>
    <property type="evidence" value="ECO:0007669"/>
    <property type="project" value="UniProtKB-SubCell"/>
</dbReference>
<dbReference type="EMBL" id="JAMOIM010000064">
    <property type="protein sequence ID" value="MCW6512769.1"/>
    <property type="molecule type" value="Genomic_DNA"/>
</dbReference>
<keyword evidence="8" id="KW-1185">Reference proteome</keyword>
<keyword evidence="4 6" id="KW-1133">Transmembrane helix</keyword>